<dbReference type="GO" id="GO:0005524">
    <property type="term" value="F:ATP binding"/>
    <property type="evidence" value="ECO:0007669"/>
    <property type="project" value="InterPro"/>
</dbReference>
<evidence type="ECO:0000313" key="2">
    <source>
        <dbReference type="EMBL" id="RZB76083.1"/>
    </source>
</evidence>
<dbReference type="PRINTS" id="PR00988">
    <property type="entry name" value="URIDINKINASE"/>
</dbReference>
<dbReference type="Gene3D" id="3.40.50.300">
    <property type="entry name" value="P-loop containing nucleotide triphosphate hydrolases"/>
    <property type="match status" value="1"/>
</dbReference>
<accession>A0A445HQZ7</accession>
<evidence type="ECO:0000259" key="1">
    <source>
        <dbReference type="Pfam" id="PF00485"/>
    </source>
</evidence>
<gene>
    <name evidence="2" type="ORF">D0Y65_034541</name>
</gene>
<reference evidence="2 3" key="1">
    <citation type="submission" date="2018-09" db="EMBL/GenBank/DDBJ databases">
        <title>A high-quality reference genome of wild soybean provides a powerful tool to mine soybean genomes.</title>
        <authorList>
            <person name="Xie M."/>
            <person name="Chung C.Y.L."/>
            <person name="Li M.-W."/>
            <person name="Wong F.-L."/>
            <person name="Chan T.-F."/>
            <person name="Lam H.-M."/>
        </authorList>
    </citation>
    <scope>NUCLEOTIDE SEQUENCE [LARGE SCALE GENOMIC DNA]</scope>
    <source>
        <strain evidence="3">cv. W05</strain>
        <tissue evidence="2">Hypocotyl of etiolated seedlings</tissue>
    </source>
</reference>
<dbReference type="Proteomes" id="UP000289340">
    <property type="component" value="Chromosome 12"/>
</dbReference>
<feature type="domain" description="Phosphoribulokinase/uridine kinase" evidence="1">
    <location>
        <begin position="56"/>
        <end position="143"/>
    </location>
</feature>
<dbReference type="InterPro" id="IPR027417">
    <property type="entry name" value="P-loop_NTPase"/>
</dbReference>
<sequence>MMLKETTSIDYVMEAASRPHFSTLRLDGRVISSATVASSTLDSSLTLNSLPNQPIIIRVSGGTALDKTTVCDMIIQQLHDHCVVLVNQDLFYRGLNPEELECAHEYNFDHPDAFDSKQLLECTRKLISGQGVHVPIYDFKNHQGSSDNFR</sequence>
<dbReference type="EMBL" id="QZWG01000012">
    <property type="protein sequence ID" value="RZB76083.1"/>
    <property type="molecule type" value="Genomic_DNA"/>
</dbReference>
<dbReference type="PANTHER" id="PTHR10285">
    <property type="entry name" value="URIDINE KINASE"/>
    <property type="match status" value="1"/>
</dbReference>
<dbReference type="AlphaFoldDB" id="A0A445HQZ7"/>
<organism evidence="2 3">
    <name type="scientific">Glycine soja</name>
    <name type="common">Wild soybean</name>
    <dbReference type="NCBI Taxonomy" id="3848"/>
    <lineage>
        <taxon>Eukaryota</taxon>
        <taxon>Viridiplantae</taxon>
        <taxon>Streptophyta</taxon>
        <taxon>Embryophyta</taxon>
        <taxon>Tracheophyta</taxon>
        <taxon>Spermatophyta</taxon>
        <taxon>Magnoliopsida</taxon>
        <taxon>eudicotyledons</taxon>
        <taxon>Gunneridae</taxon>
        <taxon>Pentapetalae</taxon>
        <taxon>rosids</taxon>
        <taxon>fabids</taxon>
        <taxon>Fabales</taxon>
        <taxon>Fabaceae</taxon>
        <taxon>Papilionoideae</taxon>
        <taxon>50 kb inversion clade</taxon>
        <taxon>NPAAA clade</taxon>
        <taxon>indigoferoid/millettioid clade</taxon>
        <taxon>Phaseoleae</taxon>
        <taxon>Glycine</taxon>
        <taxon>Glycine subgen. Soja</taxon>
    </lineage>
</organism>
<dbReference type="SUPFAM" id="SSF52540">
    <property type="entry name" value="P-loop containing nucleoside triphosphate hydrolases"/>
    <property type="match status" value="1"/>
</dbReference>
<dbReference type="Pfam" id="PF00485">
    <property type="entry name" value="PRK"/>
    <property type="match status" value="1"/>
</dbReference>
<proteinExistence type="predicted"/>
<dbReference type="InterPro" id="IPR006083">
    <property type="entry name" value="PRK/URK"/>
</dbReference>
<protein>
    <submittedName>
        <fullName evidence="2">Uridine kinase-like protein 2, chloroplastic</fullName>
    </submittedName>
</protein>
<keyword evidence="3" id="KW-1185">Reference proteome</keyword>
<keyword evidence="2" id="KW-0418">Kinase</keyword>
<comment type="caution">
    <text evidence="2">The sequence shown here is derived from an EMBL/GenBank/DDBJ whole genome shotgun (WGS) entry which is preliminary data.</text>
</comment>
<evidence type="ECO:0000313" key="3">
    <source>
        <dbReference type="Proteomes" id="UP000289340"/>
    </source>
</evidence>
<keyword evidence="2" id="KW-0808">Transferase</keyword>
<name>A0A445HQZ7_GLYSO</name>
<dbReference type="GO" id="GO:0016301">
    <property type="term" value="F:kinase activity"/>
    <property type="evidence" value="ECO:0007669"/>
    <property type="project" value="UniProtKB-KW"/>
</dbReference>